<feature type="compositionally biased region" description="Basic and acidic residues" evidence="1">
    <location>
        <begin position="55"/>
        <end position="82"/>
    </location>
</feature>
<feature type="compositionally biased region" description="Basic and acidic residues" evidence="1">
    <location>
        <begin position="408"/>
        <end position="419"/>
    </location>
</feature>
<reference evidence="2" key="1">
    <citation type="submission" date="2020-06" db="EMBL/GenBank/DDBJ databases">
        <authorList>
            <consortium name="Plant Systems Biology data submission"/>
        </authorList>
    </citation>
    <scope>NUCLEOTIDE SEQUENCE</scope>
    <source>
        <strain evidence="2">D6</strain>
    </source>
</reference>
<evidence type="ECO:0000313" key="3">
    <source>
        <dbReference type="Proteomes" id="UP001153069"/>
    </source>
</evidence>
<feature type="compositionally biased region" description="Basic and acidic residues" evidence="1">
    <location>
        <begin position="204"/>
        <end position="218"/>
    </location>
</feature>
<protein>
    <submittedName>
        <fullName evidence="2">Uncharacterized protein</fullName>
    </submittedName>
</protein>
<sequence length="568" mass="65439">MNRRSTSAALYEGDGGHQWDDATEHSSRFNSGGSVHDAAHPPLRREPSGINVGMDKSRYSPREPSRTDGWMRKDPYHRPKYESDDDWTPETGSMSNSSSSLSPSMRRCTSGSTSCTDFSNSVLYDDPLERGYLVDDGRRHDKYTGLGVRSDGAYHQRHYPRGDVRSMEGRDMSRDRPYHLPHPDAQLRRHSDFDARYHTNYSPRQDHHGGGYYPDERPPPATRRQSYAGNGSYGHVSDERRMAHSVRGYEDDDYRFGRDEGYGDDRSYYSESHVPRNYRTGHQRRHQDSYDHRHRAVEDDGYYYNERGYHSQHFSYDHDHDSDYGRVEEERMCRTDVHYGSRRRTEQRPPEQPAPYENGRLVSGSGLSSRYEARRQSRRRELLEQHHHPRSRRDQGSDADVLSSSSHRSCDTRGHESTRSSKQPPRLPPRLLSGIDENMPRLKDDTKYLTDEEGTRKSSGMKDDDDAIVMVDISPGVRARLRRVNETKKAVARDFYTSVSCLACARDLFCISDVNWFICPGCKVISRLDEPPRDGSSQHGLGMGFSVDALMTMQSEVHSKRRGSHSRR</sequence>
<feature type="compositionally biased region" description="Basic and acidic residues" evidence="1">
    <location>
        <begin position="37"/>
        <end position="47"/>
    </location>
</feature>
<gene>
    <name evidence="2" type="ORF">SEMRO_1301_G260830.1</name>
</gene>
<feature type="compositionally biased region" description="Basic and acidic residues" evidence="1">
    <location>
        <begin position="438"/>
        <end position="462"/>
    </location>
</feature>
<feature type="region of interest" description="Disordered" evidence="1">
    <location>
        <begin position="138"/>
        <end position="239"/>
    </location>
</feature>
<accession>A0A9N8EPP3</accession>
<proteinExistence type="predicted"/>
<evidence type="ECO:0000256" key="1">
    <source>
        <dbReference type="SAM" id="MobiDB-lite"/>
    </source>
</evidence>
<dbReference type="Proteomes" id="UP001153069">
    <property type="component" value="Unassembled WGS sequence"/>
</dbReference>
<feature type="region of interest" description="Disordered" evidence="1">
    <location>
        <begin position="337"/>
        <end position="462"/>
    </location>
</feature>
<dbReference type="AlphaFoldDB" id="A0A9N8EPP3"/>
<feature type="compositionally biased region" description="Low complexity" evidence="1">
    <location>
        <begin position="93"/>
        <end position="104"/>
    </location>
</feature>
<comment type="caution">
    <text evidence="2">The sequence shown here is derived from an EMBL/GenBank/DDBJ whole genome shotgun (WGS) entry which is preliminary data.</text>
</comment>
<organism evidence="2 3">
    <name type="scientific">Seminavis robusta</name>
    <dbReference type="NCBI Taxonomy" id="568900"/>
    <lineage>
        <taxon>Eukaryota</taxon>
        <taxon>Sar</taxon>
        <taxon>Stramenopiles</taxon>
        <taxon>Ochrophyta</taxon>
        <taxon>Bacillariophyta</taxon>
        <taxon>Bacillariophyceae</taxon>
        <taxon>Bacillariophycidae</taxon>
        <taxon>Naviculales</taxon>
        <taxon>Naviculaceae</taxon>
        <taxon>Seminavis</taxon>
    </lineage>
</organism>
<name>A0A9N8EPP3_9STRA</name>
<feature type="compositionally biased region" description="Basic and acidic residues" evidence="1">
    <location>
        <begin position="371"/>
        <end position="396"/>
    </location>
</feature>
<feature type="compositionally biased region" description="Low complexity" evidence="1">
    <location>
        <begin position="359"/>
        <end position="370"/>
    </location>
</feature>
<keyword evidence="3" id="KW-1185">Reference proteome</keyword>
<evidence type="ECO:0000313" key="2">
    <source>
        <dbReference type="EMBL" id="CAB9522425.1"/>
    </source>
</evidence>
<feature type="region of interest" description="Disordered" evidence="1">
    <location>
        <begin position="260"/>
        <end position="293"/>
    </location>
</feature>
<feature type="compositionally biased region" description="Basic and acidic residues" evidence="1">
    <location>
        <begin position="160"/>
        <end position="197"/>
    </location>
</feature>
<feature type="compositionally biased region" description="Basic and acidic residues" evidence="1">
    <location>
        <begin position="337"/>
        <end position="349"/>
    </location>
</feature>
<feature type="compositionally biased region" description="Polar residues" evidence="1">
    <location>
        <begin position="107"/>
        <end position="121"/>
    </location>
</feature>
<feature type="region of interest" description="Disordered" evidence="1">
    <location>
        <begin position="1"/>
        <end position="121"/>
    </location>
</feature>
<feature type="compositionally biased region" description="Basic and acidic residues" evidence="1">
    <location>
        <begin position="14"/>
        <end position="27"/>
    </location>
</feature>
<dbReference type="EMBL" id="CAICTM010001299">
    <property type="protein sequence ID" value="CAB9522425.1"/>
    <property type="molecule type" value="Genomic_DNA"/>
</dbReference>